<dbReference type="InterPro" id="IPR011642">
    <property type="entry name" value="Gate_dom"/>
</dbReference>
<keyword evidence="12" id="KW-1185">Reference proteome</keyword>
<dbReference type="GO" id="GO:0015860">
    <property type="term" value="P:purine nucleoside transmembrane transport"/>
    <property type="evidence" value="ECO:0007669"/>
    <property type="project" value="TreeGrafter"/>
</dbReference>
<feature type="transmembrane region" description="Helical" evidence="7">
    <location>
        <begin position="56"/>
        <end position="73"/>
    </location>
</feature>
<dbReference type="InterPro" id="IPR008276">
    <property type="entry name" value="C_nuclsd_transpt"/>
</dbReference>
<dbReference type="GeneTree" id="ENSGT00390000016025"/>
<keyword evidence="7" id="KW-0813">Transport</keyword>
<dbReference type="GO" id="GO:0005886">
    <property type="term" value="C:plasma membrane"/>
    <property type="evidence" value="ECO:0007669"/>
    <property type="project" value="UniProtKB-SubCell"/>
</dbReference>
<feature type="transmembrane region" description="Helical" evidence="7">
    <location>
        <begin position="216"/>
        <end position="238"/>
    </location>
</feature>
<dbReference type="Pfam" id="PF01773">
    <property type="entry name" value="Nucleos_tra2_N"/>
    <property type="match status" value="1"/>
</dbReference>
<organism evidence="11 12">
    <name type="scientific">Cyclopterus lumpus</name>
    <name type="common">Lumpsucker</name>
    <dbReference type="NCBI Taxonomy" id="8103"/>
    <lineage>
        <taxon>Eukaryota</taxon>
        <taxon>Metazoa</taxon>
        <taxon>Chordata</taxon>
        <taxon>Craniata</taxon>
        <taxon>Vertebrata</taxon>
        <taxon>Euteleostomi</taxon>
        <taxon>Actinopterygii</taxon>
        <taxon>Neopterygii</taxon>
        <taxon>Teleostei</taxon>
        <taxon>Neoteleostei</taxon>
        <taxon>Acanthomorphata</taxon>
        <taxon>Eupercaria</taxon>
        <taxon>Perciformes</taxon>
        <taxon>Cottioidei</taxon>
        <taxon>Cottales</taxon>
        <taxon>Cyclopteridae</taxon>
        <taxon>Cyclopterus</taxon>
    </lineage>
</organism>
<protein>
    <recommendedName>
        <fullName evidence="7">Sodium/nucleoside cotransporter</fullName>
    </recommendedName>
</protein>
<dbReference type="NCBIfam" id="TIGR00804">
    <property type="entry name" value="nupC"/>
    <property type="match status" value="1"/>
</dbReference>
<feature type="transmembrane region" description="Helical" evidence="7">
    <location>
        <begin position="517"/>
        <end position="542"/>
    </location>
</feature>
<evidence type="ECO:0000313" key="12">
    <source>
        <dbReference type="Proteomes" id="UP000694565"/>
    </source>
</evidence>
<feature type="transmembrane region" description="Helical" evidence="7">
    <location>
        <begin position="94"/>
        <end position="116"/>
    </location>
</feature>
<feature type="domain" description="Concentrative nucleoside transporter N-terminal" evidence="8">
    <location>
        <begin position="130"/>
        <end position="202"/>
    </location>
</feature>
<dbReference type="Pfam" id="PF07670">
    <property type="entry name" value="Gate"/>
    <property type="match status" value="1"/>
</dbReference>
<feature type="transmembrane region" description="Helical" evidence="7">
    <location>
        <begin position="27"/>
        <end position="50"/>
    </location>
</feature>
<evidence type="ECO:0000259" key="9">
    <source>
        <dbReference type="Pfam" id="PF07662"/>
    </source>
</evidence>
<feature type="transmembrane region" description="Helical" evidence="7">
    <location>
        <begin position="480"/>
        <end position="505"/>
    </location>
</feature>
<evidence type="ECO:0000256" key="4">
    <source>
        <dbReference type="ARBA" id="ARBA00022692"/>
    </source>
</evidence>
<evidence type="ECO:0000256" key="3">
    <source>
        <dbReference type="ARBA" id="ARBA00022475"/>
    </source>
</evidence>
<dbReference type="AlphaFoldDB" id="A0A8C2WI26"/>
<reference evidence="11" key="2">
    <citation type="submission" date="2025-09" db="UniProtKB">
        <authorList>
            <consortium name="Ensembl"/>
        </authorList>
    </citation>
    <scope>IDENTIFICATION</scope>
</reference>
<comment type="similarity">
    <text evidence="2 7">Belongs to the concentrative nucleoside transporter (CNT) (TC 2.A.41) family.</text>
</comment>
<comment type="subcellular location">
    <subcellularLocation>
        <location evidence="1">Cell membrane</location>
        <topology evidence="1">Multi-pass membrane protein</topology>
    </subcellularLocation>
</comment>
<evidence type="ECO:0000259" key="8">
    <source>
        <dbReference type="Pfam" id="PF01773"/>
    </source>
</evidence>
<keyword evidence="3" id="KW-1003">Cell membrane</keyword>
<feature type="transmembrane region" description="Helical" evidence="7">
    <location>
        <begin position="405"/>
        <end position="426"/>
    </location>
</feature>
<feature type="transmembrane region" description="Helical" evidence="7">
    <location>
        <begin position="149"/>
        <end position="169"/>
    </location>
</feature>
<reference evidence="11" key="1">
    <citation type="submission" date="2025-08" db="UniProtKB">
        <authorList>
            <consortium name="Ensembl"/>
        </authorList>
    </citation>
    <scope>IDENTIFICATION</scope>
</reference>
<feature type="transmembrane region" description="Helical" evidence="7">
    <location>
        <begin position="371"/>
        <end position="393"/>
    </location>
</feature>
<accession>A0A8C2WI26</accession>
<evidence type="ECO:0000256" key="2">
    <source>
        <dbReference type="ARBA" id="ARBA00009033"/>
    </source>
</evidence>
<evidence type="ECO:0000256" key="1">
    <source>
        <dbReference type="ARBA" id="ARBA00004651"/>
    </source>
</evidence>
<dbReference type="Proteomes" id="UP000694565">
    <property type="component" value="Unplaced"/>
</dbReference>
<dbReference type="Ensembl" id="ENSCLMT00005005022.1">
    <property type="protein sequence ID" value="ENSCLMP00005004670.1"/>
    <property type="gene ID" value="ENSCLMG00005002559.1"/>
</dbReference>
<dbReference type="InterPro" id="IPR011657">
    <property type="entry name" value="CNT_C_dom"/>
</dbReference>
<keyword evidence="6 7" id="KW-0472">Membrane</keyword>
<feature type="transmembrane region" description="Helical" evidence="7">
    <location>
        <begin position="122"/>
        <end position="142"/>
    </location>
</feature>
<dbReference type="PANTHER" id="PTHR10590:SF4">
    <property type="entry name" value="SOLUTE CARRIER FAMILY 28 MEMBER 3"/>
    <property type="match status" value="1"/>
</dbReference>
<proteinExistence type="inferred from homology"/>
<keyword evidence="4 7" id="KW-0812">Transmembrane</keyword>
<dbReference type="PANTHER" id="PTHR10590">
    <property type="entry name" value="SODIUM/NUCLEOSIDE COTRANSPORTER"/>
    <property type="match status" value="1"/>
</dbReference>
<dbReference type="Pfam" id="PF07662">
    <property type="entry name" value="Nucleos_tra2_C"/>
    <property type="match status" value="1"/>
</dbReference>
<evidence type="ECO:0000256" key="6">
    <source>
        <dbReference type="ARBA" id="ARBA00023136"/>
    </source>
</evidence>
<dbReference type="GO" id="GO:0015389">
    <property type="term" value="F:pyrimidine- and adenosine-specific:sodium symporter activity"/>
    <property type="evidence" value="ECO:0007669"/>
    <property type="project" value="TreeGrafter"/>
</dbReference>
<name>A0A8C2WI26_CYCLU</name>
<dbReference type="InterPro" id="IPR002668">
    <property type="entry name" value="CNT_N_dom"/>
</dbReference>
<evidence type="ECO:0000256" key="7">
    <source>
        <dbReference type="RuleBase" id="RU362018"/>
    </source>
</evidence>
<dbReference type="GO" id="GO:0015864">
    <property type="term" value="P:pyrimidine nucleoside transport"/>
    <property type="evidence" value="ECO:0007669"/>
    <property type="project" value="TreeGrafter"/>
</dbReference>
<feature type="transmembrane region" description="Helical" evidence="7">
    <location>
        <begin position="287"/>
        <end position="307"/>
    </location>
</feature>
<dbReference type="InterPro" id="IPR018270">
    <property type="entry name" value="C_nuclsd_transpt_met_bac"/>
</dbReference>
<evidence type="ECO:0000259" key="10">
    <source>
        <dbReference type="Pfam" id="PF07670"/>
    </source>
</evidence>
<sequence>RWPTRKHDNRCLVYFSLNKMVSALWDIIHINTQFVSGFVAIVIAACVLNFNRAVEMVVISLVTVLFLAWDWMMKCYGDWVWKELSPIRDVLHRNWFWIRWIVCVSLLGAVVGWLALDTAKRGTRQFMSFFGLLLLIFFMLMFSKHPFRWCWQTLLCGIALQFVFGLLILRSPFGLVGIEWLGKKAETFMSFADAGSKFVFGPNYIDHFFVFKVMPILVFISSVISILFYVGFMPWLVGKIGFIMQVTMATSPAESTAAAGNLFLGQTESPLLIRPYISELTCSEIHAVMTAGFASVSGTVLGAYISFGVDATHLLTATAMSVPGSLAIAKTFWPETETPRVTASNILQIKHGDSKNVFEAASQGASLAAGAVAHIVANLIAFLSLLAFVDAALSWLGGMLDCPQLSFSLICSYVFMPLSFVMGVSWEDSFIVAELIGLKTFINEFIAYQKLSEFIKRRKAGGPEYVGHVKQYISVHSETIATYALCGFSNFASMGLAIGLLSSLAPNRKTDISSCALRALIAGSVSCFMTACIAGDCLLFFASLTFSHIV</sequence>
<feature type="domain" description="Nucleoside transporter/FeoB GTPase Gate" evidence="10">
    <location>
        <begin position="210"/>
        <end position="308"/>
    </location>
</feature>
<keyword evidence="5 7" id="KW-1133">Transmembrane helix</keyword>
<feature type="domain" description="Concentrative nucleoside transporter C-terminal" evidence="9">
    <location>
        <begin position="313"/>
        <end position="535"/>
    </location>
</feature>
<evidence type="ECO:0000313" key="11">
    <source>
        <dbReference type="Ensembl" id="ENSCLMP00005004670.1"/>
    </source>
</evidence>
<evidence type="ECO:0000256" key="5">
    <source>
        <dbReference type="ARBA" id="ARBA00022989"/>
    </source>
</evidence>